<evidence type="ECO:0000313" key="9">
    <source>
        <dbReference type="EMBL" id="CEP01623.1"/>
    </source>
</evidence>
<dbReference type="InterPro" id="IPR008930">
    <property type="entry name" value="Terpenoid_cyclase/PrenylTrfase"/>
</dbReference>
<dbReference type="Pfam" id="PF00432">
    <property type="entry name" value="Prenyltrans"/>
    <property type="match status" value="1"/>
</dbReference>
<dbReference type="Gene3D" id="1.50.10.20">
    <property type="match status" value="1"/>
</dbReference>
<evidence type="ECO:0000256" key="3">
    <source>
        <dbReference type="ARBA" id="ARBA00022602"/>
    </source>
</evidence>
<reference evidence="9 11" key="1">
    <citation type="submission" date="2015-02" db="EMBL/GenBank/DDBJ databases">
        <authorList>
            <person name="Chooi Y.-H."/>
        </authorList>
    </citation>
    <scope>NUCLEOTIDE SEQUENCE [LARGE SCALE GENOMIC DNA]</scope>
    <source>
        <strain evidence="9">E3</strain>
    </source>
</reference>
<dbReference type="GO" id="GO:0004662">
    <property type="term" value="F:CAAX-protein geranylgeranyltransferase activity"/>
    <property type="evidence" value="ECO:0007669"/>
    <property type="project" value="TreeGrafter"/>
</dbReference>
<keyword evidence="3" id="KW-0637">Prenyltransferase</keyword>
<keyword evidence="4" id="KW-0808">Transferase</keyword>
<organism evidence="9 11">
    <name type="scientific">Plasmodiophora brassicae</name>
    <name type="common">Clubroot disease agent</name>
    <dbReference type="NCBI Taxonomy" id="37360"/>
    <lineage>
        <taxon>Eukaryota</taxon>
        <taxon>Sar</taxon>
        <taxon>Rhizaria</taxon>
        <taxon>Endomyxa</taxon>
        <taxon>Phytomyxea</taxon>
        <taxon>Plasmodiophorida</taxon>
        <taxon>Plasmodiophoridae</taxon>
        <taxon>Plasmodiophora</taxon>
    </lineage>
</organism>
<dbReference type="PANTHER" id="PTHR11774">
    <property type="entry name" value="GERANYLGERANYL TRANSFERASE TYPE BETA SUBUNIT"/>
    <property type="match status" value="1"/>
</dbReference>
<evidence type="ECO:0000256" key="6">
    <source>
        <dbReference type="ARBA" id="ARBA00022737"/>
    </source>
</evidence>
<evidence type="ECO:0000313" key="10">
    <source>
        <dbReference type="EMBL" id="SPQ99462.1"/>
    </source>
</evidence>
<sequence length="371" mass="40527">MQRAQCGSYIWDGCCRAADEVPRARARPLSRQMVPIMDREVERRFFGRHLEALPSVYAPLCSNRMTLLYFTVAALDLLDARPAGAAARAICAWIMAQFVRSDRVGGFRGGSYLGASYDPSGTMPVHRHDEGHLAMTYTALCTLFALEYDFAGFDWSGIVRSMGALQRPDGSFAPTIASTDIDSRFTFCACAVAWMAGDWGGIDRDLATEYLLKCVSFDGAFGFAPGQEGHGGSTYIAVASLFLMGRLDRLSRHQRRRTIAWCIRKQGDGYHGRTNKPADSCYSYWLGAALRLLGAEQYTAKSSNRDFNLSCKTVCGGFGKLPGCDPDLMHSMMGTAGLSIIGMDSSVLLPFDVAIGVTARTSSTIHTRSSQ</sequence>
<dbReference type="PANTHER" id="PTHR11774:SF4">
    <property type="entry name" value="GERANYLGERANYL TRANSFERASE TYPE-1 SUBUNIT BETA"/>
    <property type="match status" value="1"/>
</dbReference>
<feature type="domain" description="Prenyltransferase alpha-alpha toroid" evidence="8">
    <location>
        <begin position="38"/>
        <end position="355"/>
    </location>
</feature>
<dbReference type="AlphaFoldDB" id="A0A0G4J204"/>
<keyword evidence="7" id="KW-0862">Zinc</keyword>
<name>A0A0G4J204_PLABS</name>
<keyword evidence="6" id="KW-0677">Repeat</keyword>
<geneLocation type="mitochondrion" evidence="10"/>
<dbReference type="InterPro" id="IPR045089">
    <property type="entry name" value="PGGT1B-like"/>
</dbReference>
<accession>A0A0G4J204</accession>
<evidence type="ECO:0000256" key="1">
    <source>
        <dbReference type="ARBA" id="ARBA00001947"/>
    </source>
</evidence>
<evidence type="ECO:0000256" key="7">
    <source>
        <dbReference type="ARBA" id="ARBA00022833"/>
    </source>
</evidence>
<comment type="cofactor">
    <cofactor evidence="1">
        <name>Zn(2+)</name>
        <dbReference type="ChEBI" id="CHEBI:29105"/>
    </cofactor>
</comment>
<evidence type="ECO:0000256" key="5">
    <source>
        <dbReference type="ARBA" id="ARBA00022723"/>
    </source>
</evidence>
<dbReference type="Proteomes" id="UP000039324">
    <property type="component" value="Unassembled WGS sequence"/>
</dbReference>
<dbReference type="Proteomes" id="UP000290189">
    <property type="component" value="Unassembled WGS sequence"/>
</dbReference>
<keyword evidence="10" id="KW-0496">Mitochondrion</keyword>
<dbReference type="GO" id="GO:0046872">
    <property type="term" value="F:metal ion binding"/>
    <property type="evidence" value="ECO:0007669"/>
    <property type="project" value="UniProtKB-KW"/>
</dbReference>
<keyword evidence="5" id="KW-0479">Metal-binding</keyword>
<proteinExistence type="inferred from homology"/>
<dbReference type="OrthoDB" id="24893at2759"/>
<evidence type="ECO:0000256" key="2">
    <source>
        <dbReference type="ARBA" id="ARBA00010497"/>
    </source>
</evidence>
<comment type="similarity">
    <text evidence="2">Belongs to the protein prenyltransferase subunit beta family.</text>
</comment>
<dbReference type="STRING" id="37360.A0A0G4J204"/>
<evidence type="ECO:0000256" key="4">
    <source>
        <dbReference type="ARBA" id="ARBA00022679"/>
    </source>
</evidence>
<evidence type="ECO:0000259" key="8">
    <source>
        <dbReference type="Pfam" id="PF00432"/>
    </source>
</evidence>
<dbReference type="InterPro" id="IPR001330">
    <property type="entry name" value="Prenyltrans"/>
</dbReference>
<dbReference type="SUPFAM" id="SSF48239">
    <property type="entry name" value="Terpenoid cyclases/Protein prenyltransferases"/>
    <property type="match status" value="1"/>
</dbReference>
<evidence type="ECO:0000313" key="11">
    <source>
        <dbReference type="Proteomes" id="UP000039324"/>
    </source>
</evidence>
<dbReference type="EMBL" id="CDSF01000114">
    <property type="protein sequence ID" value="CEP01623.1"/>
    <property type="molecule type" value="Genomic_DNA"/>
</dbReference>
<dbReference type="EMBL" id="OVEO01000012">
    <property type="protein sequence ID" value="SPQ99462.1"/>
    <property type="molecule type" value="Genomic_DNA"/>
</dbReference>
<dbReference type="OMA" id="RWCLMRQ"/>
<keyword evidence="11" id="KW-1185">Reference proteome</keyword>
<protein>
    <recommendedName>
        <fullName evidence="8">Prenyltransferase alpha-alpha toroid domain-containing protein</fullName>
    </recommendedName>
</protein>
<gene>
    <name evidence="9" type="ORF">PBRA_008565</name>
    <name evidence="10" type="ORF">PLBR_LOCUS6677</name>
</gene>
<reference evidence="10 12" key="2">
    <citation type="submission" date="2018-03" db="EMBL/GenBank/DDBJ databases">
        <authorList>
            <person name="Fogelqvist J."/>
        </authorList>
    </citation>
    <scope>NUCLEOTIDE SEQUENCE [LARGE SCALE GENOMIC DNA]</scope>
</reference>
<dbReference type="GO" id="GO:0005953">
    <property type="term" value="C:CAAX-protein geranylgeranyltransferase complex"/>
    <property type="evidence" value="ECO:0007669"/>
    <property type="project" value="TreeGrafter"/>
</dbReference>
<evidence type="ECO:0000313" key="12">
    <source>
        <dbReference type="Proteomes" id="UP000290189"/>
    </source>
</evidence>